<feature type="non-terminal residue" evidence="2">
    <location>
        <position position="209"/>
    </location>
</feature>
<organism evidence="2 3">
    <name type="scientific">Taxus chinensis</name>
    <name type="common">Chinese yew</name>
    <name type="synonym">Taxus wallichiana var. chinensis</name>
    <dbReference type="NCBI Taxonomy" id="29808"/>
    <lineage>
        <taxon>Eukaryota</taxon>
        <taxon>Viridiplantae</taxon>
        <taxon>Streptophyta</taxon>
        <taxon>Embryophyta</taxon>
        <taxon>Tracheophyta</taxon>
        <taxon>Spermatophyta</taxon>
        <taxon>Pinopsida</taxon>
        <taxon>Pinidae</taxon>
        <taxon>Conifers II</taxon>
        <taxon>Cupressales</taxon>
        <taxon>Taxaceae</taxon>
        <taxon>Taxus</taxon>
    </lineage>
</organism>
<dbReference type="PANTHER" id="PTHR36031:SF1">
    <property type="entry name" value="F21O3.15 PROTEIN"/>
    <property type="match status" value="1"/>
</dbReference>
<keyword evidence="3" id="KW-1185">Reference proteome</keyword>
<dbReference type="Proteomes" id="UP000824469">
    <property type="component" value="Unassembled WGS sequence"/>
</dbReference>
<sequence length="209" mass="25451">LFRAVGSSRSYAKKSFVKLPTSKKKSEWWVVDGEMHEIGDDIPPRERFHIPRDNIPNRKRKQLRSQFMRKTRLNLKESDHETWCRQYIELFQELREDWEKLYWDEGYSNKVAQEHAAHDSEEDDDADFSPNRRRAFQPAQMKAGVDVYNRLNYNQGKISYLRDKLEREQEKRFRDRAFAPMDSERSFNRHQERGFNQHQERGFNQHQER</sequence>
<gene>
    <name evidence="2" type="ORF">KI387_035239</name>
</gene>
<feature type="non-terminal residue" evidence="2">
    <location>
        <position position="1"/>
    </location>
</feature>
<feature type="region of interest" description="Disordered" evidence="1">
    <location>
        <begin position="172"/>
        <end position="209"/>
    </location>
</feature>
<evidence type="ECO:0000313" key="2">
    <source>
        <dbReference type="EMBL" id="KAH9307328.1"/>
    </source>
</evidence>
<dbReference type="OMA" id="ILIWHTS"/>
<evidence type="ECO:0000256" key="1">
    <source>
        <dbReference type="SAM" id="MobiDB-lite"/>
    </source>
</evidence>
<proteinExistence type="predicted"/>
<name>A0AA38FQ33_TAXCH</name>
<reference evidence="2 3" key="1">
    <citation type="journal article" date="2021" name="Nat. Plants">
        <title>The Taxus genome provides insights into paclitaxel biosynthesis.</title>
        <authorList>
            <person name="Xiong X."/>
            <person name="Gou J."/>
            <person name="Liao Q."/>
            <person name="Li Y."/>
            <person name="Zhou Q."/>
            <person name="Bi G."/>
            <person name="Li C."/>
            <person name="Du R."/>
            <person name="Wang X."/>
            <person name="Sun T."/>
            <person name="Guo L."/>
            <person name="Liang H."/>
            <person name="Lu P."/>
            <person name="Wu Y."/>
            <person name="Zhang Z."/>
            <person name="Ro D.K."/>
            <person name="Shang Y."/>
            <person name="Huang S."/>
            <person name="Yan J."/>
        </authorList>
    </citation>
    <scope>NUCLEOTIDE SEQUENCE [LARGE SCALE GENOMIC DNA]</scope>
    <source>
        <strain evidence="2">Ta-2019</strain>
    </source>
</reference>
<comment type="caution">
    <text evidence="2">The sequence shown here is derived from an EMBL/GenBank/DDBJ whole genome shotgun (WGS) entry which is preliminary data.</text>
</comment>
<protein>
    <submittedName>
        <fullName evidence="2">Uncharacterized protein</fullName>
    </submittedName>
</protein>
<evidence type="ECO:0000313" key="3">
    <source>
        <dbReference type="Proteomes" id="UP000824469"/>
    </source>
</evidence>
<dbReference type="AlphaFoldDB" id="A0AA38FQ33"/>
<dbReference type="EMBL" id="JAHRHJ020000007">
    <property type="protein sequence ID" value="KAH9307328.1"/>
    <property type="molecule type" value="Genomic_DNA"/>
</dbReference>
<dbReference type="PANTHER" id="PTHR36031">
    <property type="entry name" value="F21O3.15 PROTEIN"/>
    <property type="match status" value="1"/>
</dbReference>
<accession>A0AA38FQ33</accession>